<comment type="caution">
    <text evidence="1">The sequence shown here is derived from an EMBL/GenBank/DDBJ whole genome shotgun (WGS) entry which is preliminary data.</text>
</comment>
<dbReference type="SUPFAM" id="SSF48264">
    <property type="entry name" value="Cytochrome P450"/>
    <property type="match status" value="1"/>
</dbReference>
<keyword evidence="2" id="KW-1185">Reference proteome</keyword>
<name>A0ABW3M608_9PSEU</name>
<feature type="non-terminal residue" evidence="1">
    <location>
        <position position="102"/>
    </location>
</feature>
<dbReference type="Proteomes" id="UP001597045">
    <property type="component" value="Unassembled WGS sequence"/>
</dbReference>
<gene>
    <name evidence="1" type="ORF">ACFQ1S_11520</name>
</gene>
<protein>
    <submittedName>
        <fullName evidence="1">Uncharacterized protein</fullName>
    </submittedName>
</protein>
<accession>A0ABW3M608</accession>
<sequence>MKAAAEAKPYRQVPGPKGKWLIGDVIEYDRDPLSWLQRTRTEFGDAVRLAPEVVILYHPRAAHDVLEQAQQTRLFAGRNQPAVLPAVVPGRSSRHWAGVGGA</sequence>
<dbReference type="Gene3D" id="1.10.630.10">
    <property type="entry name" value="Cytochrome P450"/>
    <property type="match status" value="1"/>
</dbReference>
<dbReference type="InterPro" id="IPR036396">
    <property type="entry name" value="Cyt_P450_sf"/>
</dbReference>
<evidence type="ECO:0000313" key="1">
    <source>
        <dbReference type="EMBL" id="MFD1046148.1"/>
    </source>
</evidence>
<evidence type="ECO:0000313" key="2">
    <source>
        <dbReference type="Proteomes" id="UP001597045"/>
    </source>
</evidence>
<reference evidence="2" key="1">
    <citation type="journal article" date="2019" name="Int. J. Syst. Evol. Microbiol.">
        <title>The Global Catalogue of Microorganisms (GCM) 10K type strain sequencing project: providing services to taxonomists for standard genome sequencing and annotation.</title>
        <authorList>
            <consortium name="The Broad Institute Genomics Platform"/>
            <consortium name="The Broad Institute Genome Sequencing Center for Infectious Disease"/>
            <person name="Wu L."/>
            <person name="Ma J."/>
        </authorList>
    </citation>
    <scope>NUCLEOTIDE SEQUENCE [LARGE SCALE GENOMIC DNA]</scope>
    <source>
        <strain evidence="2">JCM 31486</strain>
    </source>
</reference>
<proteinExistence type="predicted"/>
<dbReference type="EMBL" id="JBHTIS010000537">
    <property type="protein sequence ID" value="MFD1046148.1"/>
    <property type="molecule type" value="Genomic_DNA"/>
</dbReference>
<organism evidence="1 2">
    <name type="scientific">Kibdelosporangium lantanae</name>
    <dbReference type="NCBI Taxonomy" id="1497396"/>
    <lineage>
        <taxon>Bacteria</taxon>
        <taxon>Bacillati</taxon>
        <taxon>Actinomycetota</taxon>
        <taxon>Actinomycetes</taxon>
        <taxon>Pseudonocardiales</taxon>
        <taxon>Pseudonocardiaceae</taxon>
        <taxon>Kibdelosporangium</taxon>
    </lineage>
</organism>